<gene>
    <name evidence="1" type="ORF">DCAF_LOCUS6594</name>
</gene>
<protein>
    <submittedName>
        <fullName evidence="1">Uncharacterized protein</fullName>
    </submittedName>
</protein>
<reference evidence="1 2" key="1">
    <citation type="submission" date="2024-01" db="EMBL/GenBank/DDBJ databases">
        <authorList>
            <person name="Waweru B."/>
        </authorList>
    </citation>
    <scope>NUCLEOTIDE SEQUENCE [LARGE SCALE GENOMIC DNA]</scope>
</reference>
<comment type="caution">
    <text evidence="1">The sequence shown here is derived from an EMBL/GenBank/DDBJ whole genome shotgun (WGS) entry which is preliminary data.</text>
</comment>
<dbReference type="Proteomes" id="UP001314170">
    <property type="component" value="Unassembled WGS sequence"/>
</dbReference>
<organism evidence="1 2">
    <name type="scientific">Dovyalis caffra</name>
    <dbReference type="NCBI Taxonomy" id="77055"/>
    <lineage>
        <taxon>Eukaryota</taxon>
        <taxon>Viridiplantae</taxon>
        <taxon>Streptophyta</taxon>
        <taxon>Embryophyta</taxon>
        <taxon>Tracheophyta</taxon>
        <taxon>Spermatophyta</taxon>
        <taxon>Magnoliopsida</taxon>
        <taxon>eudicotyledons</taxon>
        <taxon>Gunneridae</taxon>
        <taxon>Pentapetalae</taxon>
        <taxon>rosids</taxon>
        <taxon>fabids</taxon>
        <taxon>Malpighiales</taxon>
        <taxon>Salicaceae</taxon>
        <taxon>Flacourtieae</taxon>
        <taxon>Dovyalis</taxon>
    </lineage>
</organism>
<dbReference type="EMBL" id="CAWUPB010000903">
    <property type="protein sequence ID" value="CAK7328851.1"/>
    <property type="molecule type" value="Genomic_DNA"/>
</dbReference>
<feature type="non-terminal residue" evidence="1">
    <location>
        <position position="77"/>
    </location>
</feature>
<evidence type="ECO:0000313" key="2">
    <source>
        <dbReference type="Proteomes" id="UP001314170"/>
    </source>
</evidence>
<sequence length="77" mass="8853">SAKSLEPIIIDEPPNFFDSVKKKKKVSFEGVELGPVRKGEKSKKKGLLNSNESLKVRLKVRHLKKGCMKRKAWFEKK</sequence>
<evidence type="ECO:0000313" key="1">
    <source>
        <dbReference type="EMBL" id="CAK7328851.1"/>
    </source>
</evidence>
<proteinExistence type="predicted"/>
<dbReference type="AlphaFoldDB" id="A0AAV1R962"/>
<feature type="non-terminal residue" evidence="1">
    <location>
        <position position="1"/>
    </location>
</feature>
<name>A0AAV1R962_9ROSI</name>
<accession>A0AAV1R962</accession>
<keyword evidence="2" id="KW-1185">Reference proteome</keyword>